<reference evidence="3" key="1">
    <citation type="submission" date="2017-01" db="EMBL/GenBank/DDBJ databases">
        <authorList>
            <person name="Varghese N."/>
            <person name="Submissions S."/>
        </authorList>
    </citation>
    <scope>NUCLEOTIDE SEQUENCE [LARGE SCALE GENOMIC DNA]</scope>
    <source>
        <strain evidence="3">DSM 45196</strain>
    </source>
</reference>
<proteinExistence type="predicted"/>
<feature type="transmembrane region" description="Helical" evidence="1">
    <location>
        <begin position="12"/>
        <end position="33"/>
    </location>
</feature>
<dbReference type="AlphaFoldDB" id="A0A1N7NXJ1"/>
<accession>A0A1N7NXJ1</accession>
<keyword evidence="1" id="KW-0472">Membrane</keyword>
<protein>
    <submittedName>
        <fullName evidence="2">Uncharacterized protein</fullName>
    </submittedName>
</protein>
<evidence type="ECO:0000313" key="3">
    <source>
        <dbReference type="Proteomes" id="UP000186795"/>
    </source>
</evidence>
<evidence type="ECO:0000313" key="2">
    <source>
        <dbReference type="EMBL" id="SIT03001.1"/>
    </source>
</evidence>
<gene>
    <name evidence="2" type="ORF">SAMN05421790_110105</name>
</gene>
<keyword evidence="1" id="KW-0812">Transmembrane</keyword>
<keyword evidence="3" id="KW-1185">Reference proteome</keyword>
<evidence type="ECO:0000256" key="1">
    <source>
        <dbReference type="SAM" id="Phobius"/>
    </source>
</evidence>
<name>A0A1N7NXJ1_9BACL</name>
<sequence>MKKIFLSLANIFMYTLGFWFVSNIILFKGLGLIDKEINIVYLILIATMLVIIGGIYSIRKEWFEKKMECFFERIEDTKWNTLFLWGFIFFLGLSVILIFVFILSSMYSLYKIF</sequence>
<organism evidence="2 3">
    <name type="scientific">Kroppenstedtia eburnea</name>
    <dbReference type="NCBI Taxonomy" id="714067"/>
    <lineage>
        <taxon>Bacteria</taxon>
        <taxon>Bacillati</taxon>
        <taxon>Bacillota</taxon>
        <taxon>Bacilli</taxon>
        <taxon>Bacillales</taxon>
        <taxon>Thermoactinomycetaceae</taxon>
        <taxon>Kroppenstedtia</taxon>
    </lineage>
</organism>
<dbReference type="EMBL" id="FTOD01000010">
    <property type="protein sequence ID" value="SIT03001.1"/>
    <property type="molecule type" value="Genomic_DNA"/>
</dbReference>
<feature type="transmembrane region" description="Helical" evidence="1">
    <location>
        <begin position="39"/>
        <end position="58"/>
    </location>
</feature>
<dbReference type="Proteomes" id="UP000186795">
    <property type="component" value="Unassembled WGS sequence"/>
</dbReference>
<feature type="transmembrane region" description="Helical" evidence="1">
    <location>
        <begin position="79"/>
        <end position="103"/>
    </location>
</feature>
<keyword evidence="1" id="KW-1133">Transmembrane helix</keyword>